<evidence type="ECO:0000256" key="2">
    <source>
        <dbReference type="SAM" id="SignalP"/>
    </source>
</evidence>
<evidence type="ECO:0000313" key="3">
    <source>
        <dbReference type="EMBL" id="PIK41398.1"/>
    </source>
</evidence>
<dbReference type="EMBL" id="MRZV01001022">
    <property type="protein sequence ID" value="PIK41398.1"/>
    <property type="molecule type" value="Genomic_DNA"/>
</dbReference>
<feature type="signal peptide" evidence="2">
    <location>
        <begin position="1"/>
        <end position="25"/>
    </location>
</feature>
<keyword evidence="4" id="KW-1185">Reference proteome</keyword>
<dbReference type="Proteomes" id="UP000230750">
    <property type="component" value="Unassembled WGS sequence"/>
</dbReference>
<feature type="chain" id="PRO_5013708205" evidence="2">
    <location>
        <begin position="26"/>
        <end position="194"/>
    </location>
</feature>
<protein>
    <submittedName>
        <fullName evidence="3">Uncharacterized protein</fullName>
    </submittedName>
</protein>
<gene>
    <name evidence="3" type="ORF">BSL78_21747</name>
</gene>
<feature type="region of interest" description="Disordered" evidence="1">
    <location>
        <begin position="146"/>
        <end position="194"/>
    </location>
</feature>
<name>A0A2G8K072_STIJA</name>
<reference evidence="3 4" key="1">
    <citation type="journal article" date="2017" name="PLoS Biol.">
        <title>The sea cucumber genome provides insights into morphological evolution and visceral regeneration.</title>
        <authorList>
            <person name="Zhang X."/>
            <person name="Sun L."/>
            <person name="Yuan J."/>
            <person name="Sun Y."/>
            <person name="Gao Y."/>
            <person name="Zhang L."/>
            <person name="Li S."/>
            <person name="Dai H."/>
            <person name="Hamel J.F."/>
            <person name="Liu C."/>
            <person name="Yu Y."/>
            <person name="Liu S."/>
            <person name="Lin W."/>
            <person name="Guo K."/>
            <person name="Jin S."/>
            <person name="Xu P."/>
            <person name="Storey K.B."/>
            <person name="Huan P."/>
            <person name="Zhang T."/>
            <person name="Zhou Y."/>
            <person name="Zhang J."/>
            <person name="Lin C."/>
            <person name="Li X."/>
            <person name="Xing L."/>
            <person name="Huo D."/>
            <person name="Sun M."/>
            <person name="Wang L."/>
            <person name="Mercier A."/>
            <person name="Li F."/>
            <person name="Yang H."/>
            <person name="Xiang J."/>
        </authorList>
    </citation>
    <scope>NUCLEOTIDE SEQUENCE [LARGE SCALE GENOMIC DNA]</scope>
    <source>
        <strain evidence="3">Shaxun</strain>
        <tissue evidence="3">Muscle</tissue>
    </source>
</reference>
<keyword evidence="2" id="KW-0732">Signal</keyword>
<proteinExistence type="predicted"/>
<evidence type="ECO:0000313" key="4">
    <source>
        <dbReference type="Proteomes" id="UP000230750"/>
    </source>
</evidence>
<dbReference type="AlphaFoldDB" id="A0A2G8K072"/>
<organism evidence="3 4">
    <name type="scientific">Stichopus japonicus</name>
    <name type="common">Sea cucumber</name>
    <dbReference type="NCBI Taxonomy" id="307972"/>
    <lineage>
        <taxon>Eukaryota</taxon>
        <taxon>Metazoa</taxon>
        <taxon>Echinodermata</taxon>
        <taxon>Eleutherozoa</taxon>
        <taxon>Echinozoa</taxon>
        <taxon>Holothuroidea</taxon>
        <taxon>Aspidochirotacea</taxon>
        <taxon>Aspidochirotida</taxon>
        <taxon>Stichopodidae</taxon>
        <taxon>Apostichopus</taxon>
    </lineage>
</organism>
<sequence length="194" mass="22122">MGISDWTLHLLTAVLLFETITLSCCHGWNGNINDLYEQIKDISSAASEHAEHCRVSGLDALNNATTEDGICSDSSIAKIGEANCNILPSNNRLNITQESGCDTTSFYSTAIEEWSGAIELMLSKYIGNSSSDNDIDGFEQYCDKMRAKQVRDRKKRERLEKRQRKRDRKQKQKDKKQRQKQERGNNKTRNINEE</sequence>
<feature type="compositionally biased region" description="Basic and acidic residues" evidence="1">
    <location>
        <begin position="179"/>
        <end position="194"/>
    </location>
</feature>
<feature type="compositionally biased region" description="Basic residues" evidence="1">
    <location>
        <begin position="151"/>
        <end position="178"/>
    </location>
</feature>
<comment type="caution">
    <text evidence="3">The sequence shown here is derived from an EMBL/GenBank/DDBJ whole genome shotgun (WGS) entry which is preliminary data.</text>
</comment>
<accession>A0A2G8K072</accession>
<evidence type="ECO:0000256" key="1">
    <source>
        <dbReference type="SAM" id="MobiDB-lite"/>
    </source>
</evidence>